<name>A0A7D6VX51_9CLOT</name>
<evidence type="ECO:0000256" key="2">
    <source>
        <dbReference type="ARBA" id="ARBA00022670"/>
    </source>
</evidence>
<dbReference type="PROSITE" id="PS51935">
    <property type="entry name" value="NLPC_P60"/>
    <property type="match status" value="1"/>
</dbReference>
<comment type="similarity">
    <text evidence="1">Belongs to the peptidase C40 family.</text>
</comment>
<dbReference type="InterPro" id="IPR000064">
    <property type="entry name" value="NLP_P60_dom"/>
</dbReference>
<feature type="domain" description="NlpC/P60" evidence="5">
    <location>
        <begin position="42"/>
        <end position="154"/>
    </location>
</feature>
<dbReference type="InterPro" id="IPR051794">
    <property type="entry name" value="PG_Endopeptidase_C40"/>
</dbReference>
<dbReference type="EMBL" id="CP059378">
    <property type="protein sequence ID" value="QLY81312.1"/>
    <property type="molecule type" value="Genomic_DNA"/>
</dbReference>
<proteinExistence type="inferred from homology"/>
<reference evidence="6 7" key="1">
    <citation type="submission" date="2020-07" db="EMBL/GenBank/DDBJ databases">
        <title>Electron transfer.</title>
        <authorList>
            <person name="Huang L."/>
            <person name="Liu X."/>
            <person name="Zhou S."/>
        </authorList>
    </citation>
    <scope>NUCLEOTIDE SEQUENCE [LARGE SCALE GENOMIC DNA]</scope>
    <source>
        <strain evidence="6 7">Lx1</strain>
    </source>
</reference>
<evidence type="ECO:0000256" key="3">
    <source>
        <dbReference type="ARBA" id="ARBA00022801"/>
    </source>
</evidence>
<evidence type="ECO:0000256" key="4">
    <source>
        <dbReference type="ARBA" id="ARBA00022807"/>
    </source>
</evidence>
<dbReference type="Proteomes" id="UP000512286">
    <property type="component" value="Chromosome"/>
</dbReference>
<dbReference type="Pfam" id="PF00877">
    <property type="entry name" value="NLPC_P60"/>
    <property type="match status" value="1"/>
</dbReference>
<dbReference type="KEGG" id="cint:HZF06_06950"/>
<dbReference type="PANTHER" id="PTHR47359">
    <property type="entry name" value="PEPTIDOGLYCAN DL-ENDOPEPTIDASE CWLO"/>
    <property type="match status" value="1"/>
</dbReference>
<evidence type="ECO:0000313" key="7">
    <source>
        <dbReference type="Proteomes" id="UP000512286"/>
    </source>
</evidence>
<dbReference type="PANTHER" id="PTHR47359:SF3">
    <property type="entry name" value="NLP_P60 DOMAIN-CONTAINING PROTEIN-RELATED"/>
    <property type="match status" value="1"/>
</dbReference>
<organism evidence="6 7">
    <name type="scientific">Clostridium intestinale</name>
    <dbReference type="NCBI Taxonomy" id="36845"/>
    <lineage>
        <taxon>Bacteria</taxon>
        <taxon>Bacillati</taxon>
        <taxon>Bacillota</taxon>
        <taxon>Clostridia</taxon>
        <taxon>Eubacteriales</taxon>
        <taxon>Clostridiaceae</taxon>
        <taxon>Clostridium</taxon>
    </lineage>
</organism>
<dbReference type="InterPro" id="IPR038765">
    <property type="entry name" value="Papain-like_cys_pep_sf"/>
</dbReference>
<dbReference type="SUPFAM" id="SSF54001">
    <property type="entry name" value="Cysteine proteinases"/>
    <property type="match status" value="1"/>
</dbReference>
<keyword evidence="4" id="KW-0788">Thiol protease</keyword>
<accession>A0A7D6VX51</accession>
<dbReference type="Gene3D" id="3.90.1720.10">
    <property type="entry name" value="endopeptidase domain like (from Nostoc punctiforme)"/>
    <property type="match status" value="1"/>
</dbReference>
<dbReference type="GO" id="GO:0006508">
    <property type="term" value="P:proteolysis"/>
    <property type="evidence" value="ECO:0007669"/>
    <property type="project" value="UniProtKB-KW"/>
</dbReference>
<evidence type="ECO:0000256" key="1">
    <source>
        <dbReference type="ARBA" id="ARBA00007074"/>
    </source>
</evidence>
<protein>
    <submittedName>
        <fullName evidence="6">C40 family peptidase</fullName>
    </submittedName>
</protein>
<keyword evidence="2" id="KW-0645">Protease</keyword>
<sequence length="154" mass="16801">MLYKYIIRGGINMKFIKKFLMLFLIFIVSSTSIAIVKANAATISGQDIVNEAKKHLGKPYVYGATGPSSFDCSGFTKYVYGQLGINLSRTTYTQIKEGTSVARADLQAGDLVFTNSGHVGIYVSDGQIIHAPRTGSVVKISPIWTFIGARRILN</sequence>
<evidence type="ECO:0000313" key="6">
    <source>
        <dbReference type="EMBL" id="QLY81312.1"/>
    </source>
</evidence>
<evidence type="ECO:0000259" key="5">
    <source>
        <dbReference type="PROSITE" id="PS51935"/>
    </source>
</evidence>
<dbReference type="AlphaFoldDB" id="A0A7D6VX51"/>
<dbReference type="GO" id="GO:0008234">
    <property type="term" value="F:cysteine-type peptidase activity"/>
    <property type="evidence" value="ECO:0007669"/>
    <property type="project" value="UniProtKB-KW"/>
</dbReference>
<gene>
    <name evidence="6" type="ORF">HZF06_06950</name>
</gene>
<keyword evidence="3" id="KW-0378">Hydrolase</keyword>